<proteinExistence type="predicted"/>
<evidence type="ECO:0008006" key="3">
    <source>
        <dbReference type="Google" id="ProtNLM"/>
    </source>
</evidence>
<evidence type="ECO:0000313" key="1">
    <source>
        <dbReference type="Proteomes" id="UP000050795"/>
    </source>
</evidence>
<accession>A0AA85K496</accession>
<dbReference type="WBParaSite" id="TREG1_72080.1">
    <property type="protein sequence ID" value="TREG1_72080.1"/>
    <property type="gene ID" value="TREG1_72080"/>
</dbReference>
<protein>
    <recommendedName>
        <fullName evidence="3">Reverse transcriptase domain-containing protein</fullName>
    </recommendedName>
</protein>
<sequence>MIKSDYQNKINEILKDHSKFLVDNTADNVLLVEMQINCYLQILLKHDFINEKLYQQLKAIGSHAPWMYGLSKIHIPGNSLRPILDLSNFPYHKAAKWITEVLTLVGGSLSNHSVKRSFYLTNMLDTLNNKEKVICSIDIESLFTNVALHETVDFICDYITSNGIQLPIPVTLETLS</sequence>
<organism evidence="1 2">
    <name type="scientific">Trichobilharzia regenti</name>
    <name type="common">Nasal bird schistosome</name>
    <dbReference type="NCBI Taxonomy" id="157069"/>
    <lineage>
        <taxon>Eukaryota</taxon>
        <taxon>Metazoa</taxon>
        <taxon>Spiralia</taxon>
        <taxon>Lophotrochozoa</taxon>
        <taxon>Platyhelminthes</taxon>
        <taxon>Trematoda</taxon>
        <taxon>Digenea</taxon>
        <taxon>Strigeidida</taxon>
        <taxon>Schistosomatoidea</taxon>
        <taxon>Schistosomatidae</taxon>
        <taxon>Trichobilharzia</taxon>
    </lineage>
</organism>
<reference evidence="1" key="1">
    <citation type="submission" date="2022-06" db="EMBL/GenBank/DDBJ databases">
        <authorList>
            <person name="Berger JAMES D."/>
            <person name="Berger JAMES D."/>
        </authorList>
    </citation>
    <scope>NUCLEOTIDE SEQUENCE [LARGE SCALE GENOMIC DNA]</scope>
</reference>
<dbReference type="Proteomes" id="UP000050795">
    <property type="component" value="Unassembled WGS sequence"/>
</dbReference>
<keyword evidence="1" id="KW-1185">Reference proteome</keyword>
<name>A0AA85K496_TRIRE</name>
<evidence type="ECO:0000313" key="2">
    <source>
        <dbReference type="WBParaSite" id="TREG1_72080.1"/>
    </source>
</evidence>
<dbReference type="AlphaFoldDB" id="A0AA85K496"/>
<reference evidence="2" key="2">
    <citation type="submission" date="2023-11" db="UniProtKB">
        <authorList>
            <consortium name="WormBaseParasite"/>
        </authorList>
    </citation>
    <scope>IDENTIFICATION</scope>
</reference>